<gene>
    <name evidence="3 4 5 6" type="primary">LOC106071779</name>
</gene>
<evidence type="ECO:0000313" key="5">
    <source>
        <dbReference type="RefSeq" id="XP_055888668.1"/>
    </source>
</evidence>
<dbReference type="InterPro" id="IPR007110">
    <property type="entry name" value="Ig-like_dom"/>
</dbReference>
<feature type="domain" description="Ig-like" evidence="1">
    <location>
        <begin position="196"/>
        <end position="308"/>
    </location>
</feature>
<dbReference type="Pfam" id="PF13927">
    <property type="entry name" value="Ig_3"/>
    <property type="match status" value="1"/>
</dbReference>
<dbReference type="AlphaFoldDB" id="A0A9W3ANF2"/>
<evidence type="ECO:0000313" key="6">
    <source>
        <dbReference type="RefSeq" id="XP_055888678.1"/>
    </source>
</evidence>
<dbReference type="SUPFAM" id="SSF48726">
    <property type="entry name" value="Immunoglobulin"/>
    <property type="match status" value="2"/>
</dbReference>
<protein>
    <submittedName>
        <fullName evidence="3 4">Zwei Ig domain protein zig-8-like isoform X1</fullName>
    </submittedName>
</protein>
<dbReference type="GO" id="GO:0032589">
    <property type="term" value="C:neuron projection membrane"/>
    <property type="evidence" value="ECO:0007669"/>
    <property type="project" value="TreeGrafter"/>
</dbReference>
<sequence length="337" mass="38003">MGRFKWYFCTRHRRRAGPWTRSRLLRFVQRPFNLDSIVCISIIWTIMLPATTGISVLPEFLESYTNVPMEPVFVNTNSNITVREGGRALLPCSIQHLGTKKVSWRFIEEDKYLTIGTMAWSPDDNISVEHVKHSEEHEDWTLVIPKVKKSHAGLYECQLTSVAGYHTNVRLNVVGPPITIPDLSTNLSKHKVIKYPSFTDVTLTGTQFVERGGQIQLQCNATGGMQIAEEIDWFKDGNIIEGSNFKDYVIFTYRSFEQGALVSTLQVDRAGNQHAGTYVCRSSDNKLKDIVVQVLVADSSNVKRGTVSSNHSLSTPIHQSNLPIIIGLMATYWTIIN</sequence>
<dbReference type="GeneID" id="106071779"/>
<dbReference type="PROSITE" id="PS50835">
    <property type="entry name" value="IG_LIKE"/>
    <property type="match status" value="2"/>
</dbReference>
<dbReference type="OMA" id="VFATENC"/>
<evidence type="ECO:0000313" key="2">
    <source>
        <dbReference type="Proteomes" id="UP001165740"/>
    </source>
</evidence>
<dbReference type="PANTHER" id="PTHR23279:SF36">
    <property type="entry name" value="DEFECTIVE PROBOSCIS EXTENSION RESPONSE 9, ISOFORM A"/>
    <property type="match status" value="1"/>
</dbReference>
<dbReference type="RefSeq" id="XP_055888659.1">
    <property type="nucleotide sequence ID" value="XM_056032684.1"/>
</dbReference>
<dbReference type="InterPro" id="IPR013098">
    <property type="entry name" value="Ig_I-set"/>
</dbReference>
<evidence type="ECO:0000313" key="4">
    <source>
        <dbReference type="RefSeq" id="XP_055888659.1"/>
    </source>
</evidence>
<dbReference type="RefSeq" id="XP_055888678.1">
    <property type="nucleotide sequence ID" value="XM_056032703.1"/>
</dbReference>
<dbReference type="OrthoDB" id="10012075at2759"/>
<dbReference type="RefSeq" id="XP_055888649.1">
    <property type="nucleotide sequence ID" value="XM_056032674.1"/>
</dbReference>
<dbReference type="InterPro" id="IPR037448">
    <property type="entry name" value="Zig-8"/>
</dbReference>
<dbReference type="PANTHER" id="PTHR23279">
    <property type="entry name" value="DEFECTIVE PROBOSCIS EXTENSION RESPONSE DPR -RELATED"/>
    <property type="match status" value="1"/>
</dbReference>
<organism evidence="2 4">
    <name type="scientific">Biomphalaria glabrata</name>
    <name type="common">Bloodfluke planorb</name>
    <name type="synonym">Freshwater snail</name>
    <dbReference type="NCBI Taxonomy" id="6526"/>
    <lineage>
        <taxon>Eukaryota</taxon>
        <taxon>Metazoa</taxon>
        <taxon>Spiralia</taxon>
        <taxon>Lophotrochozoa</taxon>
        <taxon>Mollusca</taxon>
        <taxon>Gastropoda</taxon>
        <taxon>Heterobranchia</taxon>
        <taxon>Euthyneura</taxon>
        <taxon>Panpulmonata</taxon>
        <taxon>Hygrophila</taxon>
        <taxon>Lymnaeoidea</taxon>
        <taxon>Planorbidae</taxon>
        <taxon>Biomphalaria</taxon>
    </lineage>
</organism>
<accession>A0A9W3ANF2</accession>
<dbReference type="GO" id="GO:0050808">
    <property type="term" value="P:synapse organization"/>
    <property type="evidence" value="ECO:0007669"/>
    <property type="project" value="TreeGrafter"/>
</dbReference>
<evidence type="ECO:0000313" key="3">
    <source>
        <dbReference type="RefSeq" id="XP_055888649.1"/>
    </source>
</evidence>
<dbReference type="InterPro" id="IPR003598">
    <property type="entry name" value="Ig_sub2"/>
</dbReference>
<dbReference type="Gene3D" id="2.60.40.10">
    <property type="entry name" value="Immunoglobulins"/>
    <property type="match status" value="2"/>
</dbReference>
<dbReference type="SMART" id="SM00408">
    <property type="entry name" value="IGc2"/>
    <property type="match status" value="2"/>
</dbReference>
<feature type="domain" description="Ig-like" evidence="1">
    <location>
        <begin position="71"/>
        <end position="172"/>
    </location>
</feature>
<dbReference type="InterPro" id="IPR003599">
    <property type="entry name" value="Ig_sub"/>
</dbReference>
<dbReference type="InterPro" id="IPR036179">
    <property type="entry name" value="Ig-like_dom_sf"/>
</dbReference>
<dbReference type="SMART" id="SM00409">
    <property type="entry name" value="IG"/>
    <property type="match status" value="2"/>
</dbReference>
<dbReference type="Pfam" id="PF07679">
    <property type="entry name" value="I-set"/>
    <property type="match status" value="1"/>
</dbReference>
<dbReference type="InterPro" id="IPR013783">
    <property type="entry name" value="Ig-like_fold"/>
</dbReference>
<keyword evidence="2" id="KW-1185">Reference proteome</keyword>
<name>A0A9W3ANF2_BIOGL</name>
<evidence type="ECO:0000259" key="1">
    <source>
        <dbReference type="PROSITE" id="PS50835"/>
    </source>
</evidence>
<reference evidence="3 4" key="1">
    <citation type="submission" date="2025-04" db="UniProtKB">
        <authorList>
            <consortium name="RefSeq"/>
        </authorList>
    </citation>
    <scope>IDENTIFICATION</scope>
</reference>
<dbReference type="RefSeq" id="XP_055888668.1">
    <property type="nucleotide sequence ID" value="XM_056032693.1"/>
</dbReference>
<dbReference type="Proteomes" id="UP001165740">
    <property type="component" value="Chromosome 1"/>
</dbReference>
<proteinExistence type="predicted"/>